<feature type="compositionally biased region" description="Basic and acidic residues" evidence="1">
    <location>
        <begin position="1"/>
        <end position="22"/>
    </location>
</feature>
<evidence type="ECO:0000313" key="3">
    <source>
        <dbReference type="Proteomes" id="UP000287651"/>
    </source>
</evidence>
<proteinExistence type="predicted"/>
<evidence type="ECO:0000313" key="2">
    <source>
        <dbReference type="EMBL" id="RRT83185.1"/>
    </source>
</evidence>
<dbReference type="EMBL" id="AMZH03000545">
    <property type="protein sequence ID" value="RRT83185.1"/>
    <property type="molecule type" value="Genomic_DNA"/>
</dbReference>
<name>A0A427B3X5_ENSVE</name>
<protein>
    <submittedName>
        <fullName evidence="2">Uncharacterized protein</fullName>
    </submittedName>
</protein>
<comment type="caution">
    <text evidence="2">The sequence shown here is derived from an EMBL/GenBank/DDBJ whole genome shotgun (WGS) entry which is preliminary data.</text>
</comment>
<dbReference type="AlphaFoldDB" id="A0A427B3X5"/>
<reference evidence="2 3" key="1">
    <citation type="journal article" date="2014" name="Agronomy (Basel)">
        <title>A Draft Genome Sequence for Ensete ventricosum, the Drought-Tolerant Tree Against Hunger.</title>
        <authorList>
            <person name="Harrison J."/>
            <person name="Moore K.A."/>
            <person name="Paszkiewicz K."/>
            <person name="Jones T."/>
            <person name="Grant M."/>
            <person name="Ambacheew D."/>
            <person name="Muzemil S."/>
            <person name="Studholme D.J."/>
        </authorList>
    </citation>
    <scope>NUCLEOTIDE SEQUENCE [LARGE SCALE GENOMIC DNA]</scope>
</reference>
<accession>A0A427B3X5</accession>
<dbReference type="Proteomes" id="UP000287651">
    <property type="component" value="Unassembled WGS sequence"/>
</dbReference>
<evidence type="ECO:0000256" key="1">
    <source>
        <dbReference type="SAM" id="MobiDB-lite"/>
    </source>
</evidence>
<sequence>MPGTGPEHRRPAWETEREKGEESEPSAECGVGVRCGMLTSSNLLAANPASSPGLVTVGEPEDAIRFLRAK</sequence>
<organism evidence="2 3">
    <name type="scientific">Ensete ventricosum</name>
    <name type="common">Abyssinian banana</name>
    <name type="synonym">Musa ensete</name>
    <dbReference type="NCBI Taxonomy" id="4639"/>
    <lineage>
        <taxon>Eukaryota</taxon>
        <taxon>Viridiplantae</taxon>
        <taxon>Streptophyta</taxon>
        <taxon>Embryophyta</taxon>
        <taxon>Tracheophyta</taxon>
        <taxon>Spermatophyta</taxon>
        <taxon>Magnoliopsida</taxon>
        <taxon>Liliopsida</taxon>
        <taxon>Zingiberales</taxon>
        <taxon>Musaceae</taxon>
        <taxon>Ensete</taxon>
    </lineage>
</organism>
<feature type="region of interest" description="Disordered" evidence="1">
    <location>
        <begin position="1"/>
        <end position="28"/>
    </location>
</feature>
<gene>
    <name evidence="2" type="ORF">B296_00018373</name>
</gene>